<dbReference type="SUPFAM" id="SSF89028">
    <property type="entry name" value="Cobalamin adenosyltransferase-like"/>
    <property type="match status" value="1"/>
</dbReference>
<reference evidence="17 18" key="1">
    <citation type="submission" date="2019-02" db="EMBL/GenBank/DDBJ databases">
        <title>Deep-cultivation of Planctomycetes and their phenomic and genomic characterization uncovers novel biology.</title>
        <authorList>
            <person name="Wiegand S."/>
            <person name="Jogler M."/>
            <person name="Boedeker C."/>
            <person name="Pinto D."/>
            <person name="Vollmers J."/>
            <person name="Rivas-Marin E."/>
            <person name="Kohn T."/>
            <person name="Peeters S.H."/>
            <person name="Heuer A."/>
            <person name="Rast P."/>
            <person name="Oberbeckmann S."/>
            <person name="Bunk B."/>
            <person name="Jeske O."/>
            <person name="Meyerdierks A."/>
            <person name="Storesund J.E."/>
            <person name="Kallscheuer N."/>
            <person name="Luecker S."/>
            <person name="Lage O.M."/>
            <person name="Pohl T."/>
            <person name="Merkel B.J."/>
            <person name="Hornburger P."/>
            <person name="Mueller R.-W."/>
            <person name="Bruemmer F."/>
            <person name="Labrenz M."/>
            <person name="Spormann A.M."/>
            <person name="Op Den Camp H."/>
            <person name="Overmann J."/>
            <person name="Amann R."/>
            <person name="Jetten M.S.M."/>
            <person name="Mascher T."/>
            <person name="Medema M.H."/>
            <person name="Devos D.P."/>
            <person name="Kaster A.-K."/>
            <person name="Ovreas L."/>
            <person name="Rohde M."/>
            <person name="Galperin M.Y."/>
            <person name="Jogler C."/>
        </authorList>
    </citation>
    <scope>NUCLEOTIDE SEQUENCE [LARGE SCALE GENOMIC DNA]</scope>
    <source>
        <strain evidence="17 18">Poly41</strain>
    </source>
</reference>
<evidence type="ECO:0000256" key="7">
    <source>
        <dbReference type="ARBA" id="ARBA00022679"/>
    </source>
</evidence>
<evidence type="ECO:0000256" key="10">
    <source>
        <dbReference type="ARBA" id="ARBA00031529"/>
    </source>
</evidence>
<keyword evidence="15" id="KW-0169">Cobalamin biosynthesis</keyword>
<evidence type="ECO:0000256" key="15">
    <source>
        <dbReference type="RuleBase" id="RU366026"/>
    </source>
</evidence>
<keyword evidence="7 15" id="KW-0808">Transferase</keyword>
<evidence type="ECO:0000256" key="12">
    <source>
        <dbReference type="ARBA" id="ARBA00033354"/>
    </source>
</evidence>
<accession>A0A5C6E573</accession>
<evidence type="ECO:0000256" key="1">
    <source>
        <dbReference type="ARBA" id="ARBA00004496"/>
    </source>
</evidence>
<dbReference type="UniPathway" id="UPA00148">
    <property type="reaction ID" value="UER00233"/>
</dbReference>
<evidence type="ECO:0000256" key="2">
    <source>
        <dbReference type="ARBA" id="ARBA00005121"/>
    </source>
</evidence>
<dbReference type="EC" id="2.5.1.17" evidence="4 15"/>
<feature type="domain" description="Cobalamin adenosyltransferase-like" evidence="16">
    <location>
        <begin position="3"/>
        <end position="168"/>
    </location>
</feature>
<evidence type="ECO:0000256" key="13">
    <source>
        <dbReference type="ARBA" id="ARBA00048555"/>
    </source>
</evidence>
<dbReference type="GO" id="GO:0005524">
    <property type="term" value="F:ATP binding"/>
    <property type="evidence" value="ECO:0007669"/>
    <property type="project" value="UniProtKB-UniRule"/>
</dbReference>
<dbReference type="Gene3D" id="1.20.1200.10">
    <property type="entry name" value="Cobalamin adenosyltransferase-like"/>
    <property type="match status" value="1"/>
</dbReference>
<evidence type="ECO:0000313" key="18">
    <source>
        <dbReference type="Proteomes" id="UP000319143"/>
    </source>
</evidence>
<sequence>MKIYTRTGDCGSTGLFGGPRVSKDDDRIEAYGTVDELNACIGTARSTVVSEQVDGQLQQIQNELFSIGAELATPEPDQHEMRIINATHIARLEQWIDEHEATLSPLKNFILPAGTSAATQLHLCRAVCRRAERRVVTLVRRHEVSVTEELIVYLNRLSDLLFVLSRVANRDAQVAEVHWERPST</sequence>
<comment type="similarity">
    <text evidence="3 15">Belongs to the Cob(I)alamin adenosyltransferase family.</text>
</comment>
<dbReference type="GO" id="GO:0009236">
    <property type="term" value="P:cobalamin biosynthetic process"/>
    <property type="evidence" value="ECO:0007669"/>
    <property type="project" value="UniProtKB-UniRule"/>
</dbReference>
<keyword evidence="9 15" id="KW-0067">ATP-binding</keyword>
<evidence type="ECO:0000256" key="4">
    <source>
        <dbReference type="ARBA" id="ARBA00012454"/>
    </source>
</evidence>
<comment type="catalytic activity">
    <reaction evidence="14 15">
        <text>2 cob(II)alamin + reduced [electron-transfer flavoprotein] + 2 ATP = 2 adenosylcob(III)alamin + 2 triphosphate + oxidized [electron-transfer flavoprotein] + 3 H(+)</text>
        <dbReference type="Rhea" id="RHEA:28671"/>
        <dbReference type="Rhea" id="RHEA-COMP:10685"/>
        <dbReference type="Rhea" id="RHEA-COMP:10686"/>
        <dbReference type="ChEBI" id="CHEBI:15378"/>
        <dbReference type="ChEBI" id="CHEBI:16304"/>
        <dbReference type="ChEBI" id="CHEBI:18036"/>
        <dbReference type="ChEBI" id="CHEBI:18408"/>
        <dbReference type="ChEBI" id="CHEBI:30616"/>
        <dbReference type="ChEBI" id="CHEBI:57692"/>
        <dbReference type="ChEBI" id="CHEBI:58307"/>
        <dbReference type="EC" id="2.5.1.17"/>
    </reaction>
</comment>
<comment type="caution">
    <text evidence="17">The sequence shown here is derived from an EMBL/GenBank/DDBJ whole genome shotgun (WGS) entry which is preliminary data.</text>
</comment>
<keyword evidence="8 15" id="KW-0547">Nucleotide-binding</keyword>
<evidence type="ECO:0000256" key="14">
    <source>
        <dbReference type="ARBA" id="ARBA00048692"/>
    </source>
</evidence>
<dbReference type="OrthoDB" id="9778896at2"/>
<dbReference type="GO" id="GO:0008817">
    <property type="term" value="F:corrinoid adenosyltransferase activity"/>
    <property type="evidence" value="ECO:0007669"/>
    <property type="project" value="UniProtKB-UniRule"/>
</dbReference>
<dbReference type="PANTHER" id="PTHR12213">
    <property type="entry name" value="CORRINOID ADENOSYLTRANSFERASE"/>
    <property type="match status" value="1"/>
</dbReference>
<dbReference type="FunFam" id="1.20.1200.10:FF:000003">
    <property type="entry name" value="ATP:cob(I)alamin adenosyltransferase"/>
    <property type="match status" value="1"/>
</dbReference>
<dbReference type="Pfam" id="PF01923">
    <property type="entry name" value="Cob_adeno_trans"/>
    <property type="match status" value="1"/>
</dbReference>
<evidence type="ECO:0000313" key="17">
    <source>
        <dbReference type="EMBL" id="TWU42309.1"/>
    </source>
</evidence>
<evidence type="ECO:0000256" key="5">
    <source>
        <dbReference type="ARBA" id="ARBA00020963"/>
    </source>
</evidence>
<dbReference type="InterPro" id="IPR036451">
    <property type="entry name" value="CblAdoTrfase-like_sf"/>
</dbReference>
<comment type="subcellular location">
    <subcellularLocation>
        <location evidence="1">Cytoplasm</location>
    </subcellularLocation>
</comment>
<dbReference type="NCBIfam" id="TIGR00636">
    <property type="entry name" value="PduO_Nterm"/>
    <property type="match status" value="1"/>
</dbReference>
<dbReference type="PANTHER" id="PTHR12213:SF0">
    <property type="entry name" value="CORRINOID ADENOSYLTRANSFERASE MMAB"/>
    <property type="match status" value="1"/>
</dbReference>
<dbReference type="EMBL" id="SJPV01000001">
    <property type="protein sequence ID" value="TWU42309.1"/>
    <property type="molecule type" value="Genomic_DNA"/>
</dbReference>
<comment type="catalytic activity">
    <reaction evidence="13 15">
        <text>2 cob(II)yrinate a,c diamide + reduced [electron-transfer flavoprotein] + 2 ATP = 2 adenosylcob(III)yrinate a,c-diamide + 2 triphosphate + oxidized [electron-transfer flavoprotein] + 3 H(+)</text>
        <dbReference type="Rhea" id="RHEA:11528"/>
        <dbReference type="Rhea" id="RHEA-COMP:10685"/>
        <dbReference type="Rhea" id="RHEA-COMP:10686"/>
        <dbReference type="ChEBI" id="CHEBI:15378"/>
        <dbReference type="ChEBI" id="CHEBI:18036"/>
        <dbReference type="ChEBI" id="CHEBI:30616"/>
        <dbReference type="ChEBI" id="CHEBI:57692"/>
        <dbReference type="ChEBI" id="CHEBI:58307"/>
        <dbReference type="ChEBI" id="CHEBI:58503"/>
        <dbReference type="ChEBI" id="CHEBI:58537"/>
        <dbReference type="EC" id="2.5.1.17"/>
    </reaction>
</comment>
<evidence type="ECO:0000256" key="11">
    <source>
        <dbReference type="ARBA" id="ARBA00033334"/>
    </source>
</evidence>
<evidence type="ECO:0000256" key="3">
    <source>
        <dbReference type="ARBA" id="ARBA00007487"/>
    </source>
</evidence>
<dbReference type="RefSeq" id="WP_146524397.1">
    <property type="nucleotide sequence ID" value="NZ_SJPV01000001.1"/>
</dbReference>
<proteinExistence type="inferred from homology"/>
<evidence type="ECO:0000256" key="6">
    <source>
        <dbReference type="ARBA" id="ARBA00022490"/>
    </source>
</evidence>
<dbReference type="Proteomes" id="UP000319143">
    <property type="component" value="Unassembled WGS sequence"/>
</dbReference>
<dbReference type="InterPro" id="IPR029499">
    <property type="entry name" value="PduO-typ"/>
</dbReference>
<evidence type="ECO:0000259" key="16">
    <source>
        <dbReference type="Pfam" id="PF01923"/>
    </source>
</evidence>
<name>A0A5C6E573_9BACT</name>
<dbReference type="AlphaFoldDB" id="A0A5C6E573"/>
<keyword evidence="6" id="KW-0963">Cytoplasm</keyword>
<protein>
    <recommendedName>
        <fullName evidence="5 15">Corrinoid adenosyltransferase</fullName>
        <ecNumber evidence="4 15">2.5.1.17</ecNumber>
    </recommendedName>
    <alternativeName>
        <fullName evidence="10 15">Cob(II)alamin adenosyltransferase</fullName>
    </alternativeName>
    <alternativeName>
        <fullName evidence="12 15">Cob(II)yrinic acid a,c-diamide adenosyltransferase</fullName>
    </alternativeName>
    <alternativeName>
        <fullName evidence="11 15">Cobinamide/cobalamin adenosyltransferase</fullName>
    </alternativeName>
</protein>
<organism evidence="17 18">
    <name type="scientific">Novipirellula artificiosorum</name>
    <dbReference type="NCBI Taxonomy" id="2528016"/>
    <lineage>
        <taxon>Bacteria</taxon>
        <taxon>Pseudomonadati</taxon>
        <taxon>Planctomycetota</taxon>
        <taxon>Planctomycetia</taxon>
        <taxon>Pirellulales</taxon>
        <taxon>Pirellulaceae</taxon>
        <taxon>Novipirellula</taxon>
    </lineage>
</organism>
<dbReference type="InterPro" id="IPR016030">
    <property type="entry name" value="CblAdoTrfase-like"/>
</dbReference>
<gene>
    <name evidence="17" type="primary">yvqK</name>
    <name evidence="17" type="ORF">Poly41_06050</name>
</gene>
<evidence type="ECO:0000256" key="8">
    <source>
        <dbReference type="ARBA" id="ARBA00022741"/>
    </source>
</evidence>
<evidence type="ECO:0000256" key="9">
    <source>
        <dbReference type="ARBA" id="ARBA00022840"/>
    </source>
</evidence>
<comment type="pathway">
    <text evidence="2 15">Cofactor biosynthesis; adenosylcobalamin biosynthesis; adenosylcobalamin from cob(II)yrinate a,c-diamide: step 2/7.</text>
</comment>
<keyword evidence="18" id="KW-1185">Reference proteome</keyword>
<dbReference type="GO" id="GO:0005737">
    <property type="term" value="C:cytoplasm"/>
    <property type="evidence" value="ECO:0007669"/>
    <property type="project" value="UniProtKB-SubCell"/>
</dbReference>